<keyword evidence="2" id="KW-1185">Reference proteome</keyword>
<sequence length="251" mass="28148">MERVVGVNVINELIGGSMENGSVMSILYDAYSLGWVLGFEVFRALLDEGFFGVIHNYSLPVPRLVSRASFVGLNIPELAKKDSLRIVDIFGSRYGIPPADSYVIKVDNPSEDTLTPKIEKVYRDVIYPVSGGRGIIKLIYTLDGAVIMFGERPTLRLLNSEVAFLARESVSRRISTILLLNTDVVSERLVAWVSSISDTMVAFRSSIREDTLVERMLILKTPSPSFEPTTYEFRLSTRNGKVHLLHFERLN</sequence>
<protein>
    <recommendedName>
        <fullName evidence="3">RecA-superfamily ATPases implicated in signal transduction</fullName>
    </recommendedName>
</protein>
<dbReference type="Proteomes" id="UP000019434">
    <property type="component" value="Chromosome"/>
</dbReference>
<evidence type="ECO:0008006" key="3">
    <source>
        <dbReference type="Google" id="ProtNLM"/>
    </source>
</evidence>
<dbReference type="KEGG" id="tnu:BD01_1366"/>
<dbReference type="EMBL" id="CP007264">
    <property type="protein sequence ID" value="AHL22977.1"/>
    <property type="molecule type" value="Genomic_DNA"/>
</dbReference>
<evidence type="ECO:0000313" key="1">
    <source>
        <dbReference type="EMBL" id="AHL22977.1"/>
    </source>
</evidence>
<dbReference type="RefSeq" id="WP_042691135.1">
    <property type="nucleotide sequence ID" value="NZ_CP007264.1"/>
</dbReference>
<accession>W8NUX6</accession>
<name>W8NUX6_9EURY</name>
<dbReference type="STRING" id="195522.BD01_1366"/>
<dbReference type="InterPro" id="IPR027417">
    <property type="entry name" value="P-loop_NTPase"/>
</dbReference>
<evidence type="ECO:0000313" key="2">
    <source>
        <dbReference type="Proteomes" id="UP000019434"/>
    </source>
</evidence>
<dbReference type="HOGENOM" id="CLU_096716_0_0_2"/>
<dbReference type="GeneID" id="82170553"/>
<dbReference type="eggNOG" id="arCOG03808">
    <property type="taxonomic scope" value="Archaea"/>
</dbReference>
<proteinExistence type="predicted"/>
<gene>
    <name evidence="1" type="ORF">BD01_1366</name>
</gene>
<reference evidence="1 2" key="1">
    <citation type="submission" date="2014-02" db="EMBL/GenBank/DDBJ databases">
        <title>Genome Sequence of an Hyperthermophilic Archaeon, Thermococcus nautili 30-1, producing viral vesicles.</title>
        <authorList>
            <person name="Oberto J."/>
            <person name="Gaudin M."/>
            <person name="Cossu M."/>
            <person name="Gorlas A."/>
            <person name="Slesarev A."/>
            <person name="Marguet E."/>
            <person name="Forterre P."/>
        </authorList>
    </citation>
    <scope>NUCLEOTIDE SEQUENCE [LARGE SCALE GENOMIC DNA]</scope>
    <source>
        <strain evidence="1 2">30-1</strain>
    </source>
</reference>
<dbReference type="AlphaFoldDB" id="W8NUX6"/>
<dbReference type="OrthoDB" id="85233at2157"/>
<organism evidence="1 2">
    <name type="scientific">Thermococcus nautili</name>
    <dbReference type="NCBI Taxonomy" id="195522"/>
    <lineage>
        <taxon>Archaea</taxon>
        <taxon>Methanobacteriati</taxon>
        <taxon>Methanobacteriota</taxon>
        <taxon>Thermococci</taxon>
        <taxon>Thermococcales</taxon>
        <taxon>Thermococcaceae</taxon>
        <taxon>Thermococcus</taxon>
    </lineage>
</organism>
<dbReference type="Gene3D" id="3.40.50.300">
    <property type="entry name" value="P-loop containing nucleotide triphosphate hydrolases"/>
    <property type="match status" value="1"/>
</dbReference>